<organism evidence="3 4">
    <name type="scientific">Jeotgalicoccus saudimassiliensis</name>
    <dbReference type="NCBI Taxonomy" id="1461582"/>
    <lineage>
        <taxon>Bacteria</taxon>
        <taxon>Bacillati</taxon>
        <taxon>Bacillota</taxon>
        <taxon>Bacilli</taxon>
        <taxon>Bacillales</taxon>
        <taxon>Staphylococcaceae</taxon>
        <taxon>Jeotgalicoccus</taxon>
    </lineage>
</organism>
<dbReference type="Proteomes" id="UP000044136">
    <property type="component" value="Unassembled WGS sequence"/>
</dbReference>
<comment type="similarity">
    <text evidence="1 2">Belongs to the TelA family.</text>
</comment>
<gene>
    <name evidence="3" type="ORF">BN1048_00912</name>
</gene>
<evidence type="ECO:0000313" key="3">
    <source>
        <dbReference type="EMBL" id="CEA00306.1"/>
    </source>
</evidence>
<keyword evidence="4" id="KW-1185">Reference proteome</keyword>
<dbReference type="OrthoDB" id="9768858at2"/>
<dbReference type="eggNOG" id="COG3853">
    <property type="taxonomic scope" value="Bacteria"/>
</dbReference>
<evidence type="ECO:0000256" key="2">
    <source>
        <dbReference type="PIRNR" id="PIRNR026508"/>
    </source>
</evidence>
<dbReference type="AlphaFoldDB" id="A0A078M6M4"/>
<dbReference type="PIRSF" id="PIRSF026508">
    <property type="entry name" value="TelA"/>
    <property type="match status" value="1"/>
</dbReference>
<name>A0A078M6M4_9STAP</name>
<dbReference type="STRING" id="1461582.BN1048_00912"/>
<dbReference type="InterPro" id="IPR008863">
    <property type="entry name" value="Toxic_anion-R_TelA"/>
</dbReference>
<accession>A0A078M6M4</accession>
<dbReference type="Pfam" id="PF05816">
    <property type="entry name" value="TelA"/>
    <property type="match status" value="1"/>
</dbReference>
<evidence type="ECO:0000256" key="1">
    <source>
        <dbReference type="ARBA" id="ARBA00005541"/>
    </source>
</evidence>
<dbReference type="PANTHER" id="PTHR38432:SF1">
    <property type="entry name" value="TELA-LIKE PROTEIN SAOUHSC_01408"/>
    <property type="match status" value="1"/>
</dbReference>
<proteinExistence type="inferred from homology"/>
<sequence>MADERNIKDELLMDPFKEADDTNDNLILQPEQSVEEAPKQSEILTTFKDQFSESDLKSIREIKDKIEPLNNDALITYGANAQQAMSKFSHQMLNEVQSKDVGPIGDTLEELMKKLKEIDPEELTNEKSNIFKRLFGKMKRSVNEMISKHQSIASQVDRISIQLEHAKEVLIKDVNMLDGLYNQNKDYFDAINIYIAAAELKKEELENETLPRLKAEADASNNQMDVQDVNDMMQYINRLEKRVHDLKLSRQITLQSAPQIRMIQNINQTLAEKIQSSILTSIPLWKNQMAIALTLLRQESASKAQREVTNTTNDLLTKNSEMLKQNSLRTATENERGIVDIETLKTTQENLVTTIEETLRIQSEGTQKRKSAERELVTMEKELKERLLQIKDKHRY</sequence>
<protein>
    <submittedName>
        <fullName evidence="3">TelA-like protein</fullName>
    </submittedName>
</protein>
<dbReference type="PANTHER" id="PTHR38432">
    <property type="entry name" value="TELA-LIKE PROTEIN SAOUHSC_01408"/>
    <property type="match status" value="1"/>
</dbReference>
<dbReference type="HOGENOM" id="CLU_032111_0_0_9"/>
<dbReference type="RefSeq" id="WP_035808897.1">
    <property type="nucleotide sequence ID" value="NZ_CCSE01000001.1"/>
</dbReference>
<reference evidence="3 4" key="1">
    <citation type="submission" date="2014-07" db="EMBL/GenBank/DDBJ databases">
        <authorList>
            <person name="Urmite Genomes Urmite Genomes"/>
        </authorList>
    </citation>
    <scope>NUCLEOTIDE SEQUENCE [LARGE SCALE GENOMIC DNA]</scope>
    <source>
        <strain evidence="3 4">13MG44_air</strain>
    </source>
</reference>
<evidence type="ECO:0000313" key="4">
    <source>
        <dbReference type="Proteomes" id="UP000044136"/>
    </source>
</evidence>
<dbReference type="EMBL" id="CCSE01000001">
    <property type="protein sequence ID" value="CEA00306.1"/>
    <property type="molecule type" value="Genomic_DNA"/>
</dbReference>